<accession>A0ABT9W7X1</accession>
<comment type="caution">
    <text evidence="1">The sequence shown here is derived from an EMBL/GenBank/DDBJ whole genome shotgun (WGS) entry which is preliminary data.</text>
</comment>
<proteinExistence type="predicted"/>
<protein>
    <submittedName>
        <fullName evidence="1">Uncharacterized protein</fullName>
    </submittedName>
</protein>
<name>A0ABT9W7X1_9BACL</name>
<organism evidence="1 2">
    <name type="scientific">Paenibacillus tundrae</name>
    <dbReference type="NCBI Taxonomy" id="528187"/>
    <lineage>
        <taxon>Bacteria</taxon>
        <taxon>Bacillati</taxon>
        <taxon>Bacillota</taxon>
        <taxon>Bacilli</taxon>
        <taxon>Bacillales</taxon>
        <taxon>Paenibacillaceae</taxon>
        <taxon>Paenibacillus</taxon>
    </lineage>
</organism>
<reference evidence="1 2" key="1">
    <citation type="submission" date="2023-07" db="EMBL/GenBank/DDBJ databases">
        <title>Sorghum-associated microbial communities from plants grown in Nebraska, USA.</title>
        <authorList>
            <person name="Schachtman D."/>
        </authorList>
    </citation>
    <scope>NUCLEOTIDE SEQUENCE [LARGE SCALE GENOMIC DNA]</scope>
    <source>
        <strain evidence="1 2">DS1314</strain>
    </source>
</reference>
<evidence type="ECO:0000313" key="2">
    <source>
        <dbReference type="Proteomes" id="UP001233836"/>
    </source>
</evidence>
<evidence type="ECO:0000313" key="1">
    <source>
        <dbReference type="EMBL" id="MDQ0169159.1"/>
    </source>
</evidence>
<dbReference type="Proteomes" id="UP001233836">
    <property type="component" value="Unassembled WGS sequence"/>
</dbReference>
<keyword evidence="2" id="KW-1185">Reference proteome</keyword>
<dbReference type="EMBL" id="JAUSTI010000001">
    <property type="protein sequence ID" value="MDQ0169159.1"/>
    <property type="molecule type" value="Genomic_DNA"/>
</dbReference>
<sequence length="126" mass="14609">MTADPLEIENNVRLIMRYQIILISHLENALKNGNIDEHTFTRLKSQGCIAQTQDEILDHFERIFGELVSYHQERLRERVIKGAAFIDGLAPDDPRRILALEKYDGLCKQLKESEERENGRNDSNDT</sequence>
<dbReference type="RefSeq" id="WP_307212957.1">
    <property type="nucleotide sequence ID" value="NZ_JAUSTI010000001.1"/>
</dbReference>
<gene>
    <name evidence="1" type="ORF">J2T19_000596</name>
</gene>